<dbReference type="InterPro" id="IPR045074">
    <property type="entry name" value="GST_C_Tau"/>
</dbReference>
<dbReference type="CDD" id="cd03185">
    <property type="entry name" value="GST_C_Tau"/>
    <property type="match status" value="1"/>
</dbReference>
<dbReference type="InterPro" id="IPR036249">
    <property type="entry name" value="Thioredoxin-like_sf"/>
</dbReference>
<evidence type="ECO:0000259" key="4">
    <source>
        <dbReference type="PROSITE" id="PS50404"/>
    </source>
</evidence>
<dbReference type="InterPro" id="IPR004046">
    <property type="entry name" value="GST_C"/>
</dbReference>
<dbReference type="Gene3D" id="1.20.1050.10">
    <property type="match status" value="1"/>
</dbReference>
<name>A0AAV0RKY5_9ROSI</name>
<keyword evidence="7" id="KW-1185">Reference proteome</keyword>
<dbReference type="PROSITE" id="PS50405">
    <property type="entry name" value="GST_CTER"/>
    <property type="match status" value="1"/>
</dbReference>
<organism evidence="6 7">
    <name type="scientific">Linum tenue</name>
    <dbReference type="NCBI Taxonomy" id="586396"/>
    <lineage>
        <taxon>Eukaryota</taxon>
        <taxon>Viridiplantae</taxon>
        <taxon>Streptophyta</taxon>
        <taxon>Embryophyta</taxon>
        <taxon>Tracheophyta</taxon>
        <taxon>Spermatophyta</taxon>
        <taxon>Magnoliopsida</taxon>
        <taxon>eudicotyledons</taxon>
        <taxon>Gunneridae</taxon>
        <taxon>Pentapetalae</taxon>
        <taxon>rosids</taxon>
        <taxon>fabids</taxon>
        <taxon>Malpighiales</taxon>
        <taxon>Linaceae</taxon>
        <taxon>Linum</taxon>
    </lineage>
</organism>
<evidence type="ECO:0000256" key="3">
    <source>
        <dbReference type="ARBA" id="ARBA00047960"/>
    </source>
</evidence>
<comment type="catalytic activity">
    <reaction evidence="3">
        <text>RX + glutathione = an S-substituted glutathione + a halide anion + H(+)</text>
        <dbReference type="Rhea" id="RHEA:16437"/>
        <dbReference type="ChEBI" id="CHEBI:15378"/>
        <dbReference type="ChEBI" id="CHEBI:16042"/>
        <dbReference type="ChEBI" id="CHEBI:17792"/>
        <dbReference type="ChEBI" id="CHEBI:57925"/>
        <dbReference type="ChEBI" id="CHEBI:90779"/>
        <dbReference type="EC" id="2.5.1.18"/>
    </reaction>
</comment>
<dbReference type="SFLD" id="SFLDS00019">
    <property type="entry name" value="Glutathione_Transferase_(cytos"/>
    <property type="match status" value="1"/>
</dbReference>
<comment type="caution">
    <text evidence="6">The sequence shown here is derived from an EMBL/GenBank/DDBJ whole genome shotgun (WGS) entry which is preliminary data.</text>
</comment>
<dbReference type="Proteomes" id="UP001154282">
    <property type="component" value="Unassembled WGS sequence"/>
</dbReference>
<dbReference type="SUPFAM" id="SSF47616">
    <property type="entry name" value="GST C-terminal domain-like"/>
    <property type="match status" value="1"/>
</dbReference>
<dbReference type="SFLD" id="SFLDG01152">
    <property type="entry name" value="Main.3:_Omega-_and_Tau-like"/>
    <property type="match status" value="1"/>
</dbReference>
<dbReference type="PANTHER" id="PTHR11260">
    <property type="entry name" value="GLUTATHIONE S-TRANSFERASE, GST, SUPERFAMILY, GST DOMAIN CONTAINING"/>
    <property type="match status" value="1"/>
</dbReference>
<feature type="domain" description="GST C-terminal" evidence="5">
    <location>
        <begin position="99"/>
        <end position="226"/>
    </location>
</feature>
<dbReference type="Pfam" id="PF00043">
    <property type="entry name" value="GST_C"/>
    <property type="match status" value="1"/>
</dbReference>
<reference evidence="6" key="1">
    <citation type="submission" date="2022-08" db="EMBL/GenBank/DDBJ databases">
        <authorList>
            <person name="Gutierrez-Valencia J."/>
        </authorList>
    </citation>
    <scope>NUCLEOTIDE SEQUENCE</scope>
</reference>
<evidence type="ECO:0000313" key="6">
    <source>
        <dbReference type="EMBL" id="CAI0556908.1"/>
    </source>
</evidence>
<accession>A0AAV0RKY5</accession>
<dbReference type="SFLD" id="SFLDG00358">
    <property type="entry name" value="Main_(cytGST)"/>
    <property type="match status" value="1"/>
</dbReference>
<dbReference type="InterPro" id="IPR045073">
    <property type="entry name" value="Omega/Tau-like"/>
</dbReference>
<dbReference type="EC" id="2.5.1.18" evidence="1"/>
<evidence type="ECO:0000256" key="1">
    <source>
        <dbReference type="ARBA" id="ARBA00012452"/>
    </source>
</evidence>
<dbReference type="InterPro" id="IPR040079">
    <property type="entry name" value="Glutathione_S-Trfase"/>
</dbReference>
<dbReference type="InterPro" id="IPR004045">
    <property type="entry name" value="Glutathione_S-Trfase_N"/>
</dbReference>
<dbReference type="InterPro" id="IPR036282">
    <property type="entry name" value="Glutathione-S-Trfase_C_sf"/>
</dbReference>
<dbReference type="AlphaFoldDB" id="A0AAV0RKY5"/>
<dbReference type="FunFam" id="3.40.30.10:FF:000014">
    <property type="entry name" value="Tau class glutathione S-transferase"/>
    <property type="match status" value="1"/>
</dbReference>
<dbReference type="EMBL" id="CAMGYJ010000011">
    <property type="protein sequence ID" value="CAI0556908.1"/>
    <property type="molecule type" value="Genomic_DNA"/>
</dbReference>
<proteinExistence type="predicted"/>
<evidence type="ECO:0000313" key="7">
    <source>
        <dbReference type="Proteomes" id="UP001154282"/>
    </source>
</evidence>
<protein>
    <recommendedName>
        <fullName evidence="1">glutathione transferase</fullName>
        <ecNumber evidence="1">2.5.1.18</ecNumber>
    </recommendedName>
</protein>
<dbReference type="GO" id="GO:0004364">
    <property type="term" value="F:glutathione transferase activity"/>
    <property type="evidence" value="ECO:0007669"/>
    <property type="project" value="UniProtKB-EC"/>
</dbReference>
<feature type="domain" description="GST N-terminal" evidence="4">
    <location>
        <begin position="15"/>
        <end position="94"/>
    </location>
</feature>
<keyword evidence="2" id="KW-0808">Transferase</keyword>
<dbReference type="CDD" id="cd03058">
    <property type="entry name" value="GST_N_Tau"/>
    <property type="match status" value="1"/>
</dbReference>
<dbReference type="GO" id="GO:0006749">
    <property type="term" value="P:glutathione metabolic process"/>
    <property type="evidence" value="ECO:0007669"/>
    <property type="project" value="InterPro"/>
</dbReference>
<dbReference type="SUPFAM" id="SSF52833">
    <property type="entry name" value="Thioredoxin-like"/>
    <property type="match status" value="1"/>
</dbReference>
<dbReference type="GO" id="GO:0005737">
    <property type="term" value="C:cytoplasm"/>
    <property type="evidence" value="ECO:0007669"/>
    <property type="project" value="TreeGrafter"/>
</dbReference>
<gene>
    <name evidence="6" type="ORF">LITE_LOCUS48139</name>
</gene>
<dbReference type="Gene3D" id="3.40.30.10">
    <property type="entry name" value="Glutaredoxin"/>
    <property type="match status" value="1"/>
</dbReference>
<evidence type="ECO:0000256" key="2">
    <source>
        <dbReference type="ARBA" id="ARBA00022679"/>
    </source>
</evidence>
<evidence type="ECO:0000259" key="5">
    <source>
        <dbReference type="PROSITE" id="PS50405"/>
    </source>
</evidence>
<sequence>MESTKNQCRTSKMADEIKLLRLWASPFCQRVELALKLKGLQYQLIDEDIWNKSELLLQSNPVHKKVPVLFHNGNAIAESFVIMEYIDETWKHTPLLPKHPHGRANARFWANFVDEKVFKTASIAYLGKDKAQEDSIELFSQQLKMLEAELAGKDYFGGDSIGFVDIAAFFIMHVYGVVQEVKEAELMTQEKFPVLVQWLAKLEANDLVMECLQPSEKHLAHVRARLSVLDEEAASKTKAA</sequence>
<dbReference type="PANTHER" id="PTHR11260:SF705">
    <property type="entry name" value="GLUTATHIONE TRANSFERASE"/>
    <property type="match status" value="1"/>
</dbReference>
<dbReference type="Pfam" id="PF13409">
    <property type="entry name" value="GST_N_2"/>
    <property type="match status" value="1"/>
</dbReference>
<dbReference type="FunFam" id="1.20.1050.10:FF:000012">
    <property type="entry name" value="Tau class glutathione S-transferase"/>
    <property type="match status" value="1"/>
</dbReference>
<dbReference type="PROSITE" id="PS50404">
    <property type="entry name" value="GST_NTER"/>
    <property type="match status" value="1"/>
</dbReference>
<dbReference type="InterPro" id="IPR010987">
    <property type="entry name" value="Glutathione-S-Trfase_C-like"/>
</dbReference>